<evidence type="ECO:0000256" key="3">
    <source>
        <dbReference type="ARBA" id="ARBA00023143"/>
    </source>
</evidence>
<reference evidence="7" key="1">
    <citation type="submission" date="2022-11" db="EMBL/GenBank/DDBJ databases">
        <title>Isolation and characterization of PLA-degrading bacterium Massilia sp. from Antarctic soil.</title>
        <authorList>
            <person name="Sato K."/>
            <person name="Gomez-Fuentes C."/>
            <person name="Ahmad S.A."/>
            <person name="Zulkharnain A."/>
        </authorList>
    </citation>
    <scope>NUCLEOTIDE SEQUENCE</scope>
    <source>
        <strain evidence="7">N-3</strain>
    </source>
</reference>
<evidence type="ECO:0000259" key="6">
    <source>
        <dbReference type="Pfam" id="PF07317"/>
    </source>
</evidence>
<accession>A0ABN6TGQ5</accession>
<dbReference type="Proteomes" id="UP001163336">
    <property type="component" value="Chromosome"/>
</dbReference>
<comment type="subcellular location">
    <subcellularLocation>
        <location evidence="4">Bacterial flagellum basal body</location>
    </subcellularLocation>
</comment>
<name>A0ABN6TGQ5_9BURK</name>
<dbReference type="InterPro" id="IPR009926">
    <property type="entry name" value="T3SS_YcgR_PilZN"/>
</dbReference>
<dbReference type="InterPro" id="IPR009875">
    <property type="entry name" value="PilZ_domain"/>
</dbReference>
<evidence type="ECO:0000256" key="2">
    <source>
        <dbReference type="ARBA" id="ARBA00022741"/>
    </source>
</evidence>
<dbReference type="Pfam" id="PF07317">
    <property type="entry name" value="PilZN"/>
    <property type="match status" value="1"/>
</dbReference>
<evidence type="ECO:0000256" key="1">
    <source>
        <dbReference type="ARBA" id="ARBA00022636"/>
    </source>
</evidence>
<gene>
    <name evidence="7" type="primary">ycgR_1</name>
    <name evidence="4" type="synonym">ycgR</name>
    <name evidence="7" type="ORF">MasN3_40570</name>
</gene>
<comment type="function">
    <text evidence="4">Acts as a flagellar brake, regulating swimming and swarming in a bis-(3'-5') cyclic diguanylic acid (c-di-GMP)-dependent manner. Binds 1 c-di-GMP dimer per subunit. Increasing levels of c-di-GMP lead to decreased motility.</text>
</comment>
<dbReference type="InterPro" id="IPR012349">
    <property type="entry name" value="Split_barrel_FMN-bd"/>
</dbReference>
<organism evidence="7 8">
    <name type="scientific">Massilia varians</name>
    <dbReference type="NCBI Taxonomy" id="457921"/>
    <lineage>
        <taxon>Bacteria</taxon>
        <taxon>Pseudomonadati</taxon>
        <taxon>Pseudomonadota</taxon>
        <taxon>Betaproteobacteria</taxon>
        <taxon>Burkholderiales</taxon>
        <taxon>Oxalobacteraceae</taxon>
        <taxon>Telluria group</taxon>
        <taxon>Massilia</taxon>
    </lineage>
</organism>
<dbReference type="HAMAP" id="MF_01457">
    <property type="entry name" value="YcgR"/>
    <property type="match status" value="1"/>
</dbReference>
<feature type="domain" description="Type III secretion system flagellar brake protein YcgR PilZN" evidence="6">
    <location>
        <begin position="12"/>
        <end position="118"/>
    </location>
</feature>
<dbReference type="InterPro" id="IPR023787">
    <property type="entry name" value="T3SS_YcgR"/>
</dbReference>
<dbReference type="Gene3D" id="2.40.10.220">
    <property type="entry name" value="predicted glycosyltransferase like domains"/>
    <property type="match status" value="1"/>
</dbReference>
<dbReference type="RefSeq" id="WP_281909781.1">
    <property type="nucleotide sequence ID" value="NZ_AP026966.1"/>
</dbReference>
<evidence type="ECO:0000313" key="8">
    <source>
        <dbReference type="Proteomes" id="UP001163336"/>
    </source>
</evidence>
<keyword evidence="1 4" id="KW-0973">c-di-GMP</keyword>
<keyword evidence="2 4" id="KW-0547">Nucleotide-binding</keyword>
<evidence type="ECO:0000259" key="5">
    <source>
        <dbReference type="Pfam" id="PF07238"/>
    </source>
</evidence>
<keyword evidence="3 4" id="KW-0975">Bacterial flagellum</keyword>
<evidence type="ECO:0000313" key="7">
    <source>
        <dbReference type="EMBL" id="BDT60563.1"/>
    </source>
</evidence>
<protein>
    <recommendedName>
        <fullName evidence="4">Flagellar brake protein YcgR</fullName>
    </recommendedName>
    <alternativeName>
        <fullName evidence="4">Cyclic di-GMP binding protein YcgR</fullName>
    </alternativeName>
</protein>
<evidence type="ECO:0000256" key="4">
    <source>
        <dbReference type="HAMAP-Rule" id="MF_01457"/>
    </source>
</evidence>
<feature type="domain" description="PilZ" evidence="5">
    <location>
        <begin position="120"/>
        <end position="239"/>
    </location>
</feature>
<dbReference type="Gene3D" id="2.30.110.10">
    <property type="entry name" value="Electron Transport, Fmn-binding Protein, Chain A"/>
    <property type="match status" value="1"/>
</dbReference>
<keyword evidence="8" id="KW-1185">Reference proteome</keyword>
<keyword evidence="7" id="KW-0969">Cilium</keyword>
<comment type="subunit">
    <text evidence="4">Monomer. Interacts with the flagellar basal bodies.</text>
</comment>
<dbReference type="EMBL" id="AP026966">
    <property type="protein sequence ID" value="BDT60563.1"/>
    <property type="molecule type" value="Genomic_DNA"/>
</dbReference>
<sequence>MNDQDLDNWRDYEVGSRSEVVALLRQIGEKRQLVRMLVRGEADVCVTTVLAVDPATNTMVLDRSIERLQNERILAAGKVRCETSLDKIRILFTAGNLRPTLFEGKAALCADIPTSLVRLQRRQFYRMETPVSNPVRAILPLPLELAAETGAASAAFPLHDISCGGIAIFDSKFQLDNTVGVRFPDCLIELPEIDPVTVVLEVRYSHDLTLLNNKSNRRIGLQFADISRNGAASVQRYIIRLERERNARLAGLT</sequence>
<dbReference type="Pfam" id="PF07238">
    <property type="entry name" value="PilZ"/>
    <property type="match status" value="1"/>
</dbReference>
<keyword evidence="7" id="KW-0282">Flagellum</keyword>
<keyword evidence="7" id="KW-0966">Cell projection</keyword>
<proteinExistence type="inferred from homology"/>
<comment type="similarity">
    <text evidence="4">Belongs to the YcgR family.</text>
</comment>